<dbReference type="GO" id="GO:0005525">
    <property type="term" value="F:GTP binding"/>
    <property type="evidence" value="ECO:0007669"/>
    <property type="project" value="InterPro"/>
</dbReference>
<evidence type="ECO:0000259" key="2">
    <source>
        <dbReference type="Pfam" id="PF18128"/>
    </source>
</evidence>
<reference evidence="4 5" key="1">
    <citation type="submission" date="2018-05" db="EMBL/GenBank/DDBJ databases">
        <title>Genomic Encyclopedia of Type Strains, Phase IV (KMG-IV): sequencing the most valuable type-strain genomes for metagenomic binning, comparative biology and taxonomic classification.</title>
        <authorList>
            <person name="Goeker M."/>
        </authorList>
    </citation>
    <scope>NUCLEOTIDE SEQUENCE [LARGE SCALE GENOMIC DNA]</scope>
    <source>
        <strain evidence="4 5">DSM 24906</strain>
    </source>
</reference>
<dbReference type="Gene3D" id="3.40.50.11410">
    <property type="match status" value="1"/>
</dbReference>
<dbReference type="InterPro" id="IPR023873">
    <property type="entry name" value="FeFe-hyd_GTPase_HydF"/>
</dbReference>
<organism evidence="4 5">
    <name type="scientific">Oceanotoga teriensis</name>
    <dbReference type="NCBI Taxonomy" id="515440"/>
    <lineage>
        <taxon>Bacteria</taxon>
        <taxon>Thermotogati</taxon>
        <taxon>Thermotogota</taxon>
        <taxon>Thermotogae</taxon>
        <taxon>Petrotogales</taxon>
        <taxon>Petrotogaceae</taxon>
        <taxon>Oceanotoga</taxon>
    </lineage>
</organism>
<keyword evidence="5" id="KW-1185">Reference proteome</keyword>
<dbReference type="Proteomes" id="UP000245921">
    <property type="component" value="Unassembled WGS sequence"/>
</dbReference>
<dbReference type="Gene3D" id="3.40.50.11420">
    <property type="match status" value="1"/>
</dbReference>
<dbReference type="InterPro" id="IPR005225">
    <property type="entry name" value="Small_GTP-bd"/>
</dbReference>
<dbReference type="RefSeq" id="WP_170110831.1">
    <property type="nucleotide sequence ID" value="NZ_JAMHJO010000018.1"/>
</dbReference>
<dbReference type="InterPro" id="IPR027417">
    <property type="entry name" value="P-loop_NTPase"/>
</dbReference>
<feature type="domain" description="Hydrogen maturase F dimerization" evidence="2">
    <location>
        <begin position="173"/>
        <end position="270"/>
    </location>
</feature>
<feature type="domain" description="G" evidence="1">
    <location>
        <begin position="10"/>
        <end position="122"/>
    </location>
</feature>
<sequence>MSLGGYRLNIVISGKRNVGKSSIINSLLNQDIALVSDYPGTTTDPVYKTMELHPIGPVTIIDTPGIDDVGNLGNKRVQKAHHAFMKSDIGLLVVDDYPDVYFSNILKIFEKNAIPFLIVLNKIDMFKSDIIEYYSKKYKKNFVSISAKKNIGIEELKNKIVSMKPEERSIPMIPEFIKENDIVLLIIPIDTGAPKGRLIMPQVNAIREILDKKAFPVETSIEGIPNVLKLLSKKPDLVITDSQAIKKVSQLIPEDIKLTTFSILEARHKGDLRLLSENIEEIENLNDGDSILIMEGCAHRPMSEDIGRVKIPNWLKKYTGKELNFKFIAGKEFPDEEDLLNTKIIIHCGGCTLTRTIMMRRLVHIKRLNIPIYNYGVIISYLNGVLERVMIPDLL</sequence>
<dbReference type="SUPFAM" id="SSF52540">
    <property type="entry name" value="P-loop containing nucleoside triphosphate hydrolases"/>
    <property type="match status" value="1"/>
</dbReference>
<dbReference type="AlphaFoldDB" id="A0AA45C4Z8"/>
<dbReference type="NCBIfam" id="TIGR03918">
    <property type="entry name" value="GTP_HydF"/>
    <property type="match status" value="1"/>
</dbReference>
<dbReference type="PANTHER" id="PTHR42714:SF6">
    <property type="entry name" value="TRANSLATION INITIATION FACTOR IF-2"/>
    <property type="match status" value="1"/>
</dbReference>
<dbReference type="PRINTS" id="PR00449">
    <property type="entry name" value="RASTRNSFRMNG"/>
</dbReference>
<dbReference type="InterPro" id="IPR040644">
    <property type="entry name" value="HydF_tetramer"/>
</dbReference>
<comment type="caution">
    <text evidence="4">The sequence shown here is derived from an EMBL/GenBank/DDBJ whole genome shotgun (WGS) entry which is preliminary data.</text>
</comment>
<dbReference type="InterPro" id="IPR041606">
    <property type="entry name" value="HydF_dimer"/>
</dbReference>
<evidence type="ECO:0000313" key="4">
    <source>
        <dbReference type="EMBL" id="PWJ87547.1"/>
    </source>
</evidence>
<dbReference type="GO" id="GO:0005737">
    <property type="term" value="C:cytoplasm"/>
    <property type="evidence" value="ECO:0007669"/>
    <property type="project" value="TreeGrafter"/>
</dbReference>
<dbReference type="Pfam" id="PF18133">
    <property type="entry name" value="HydF_tetramer"/>
    <property type="match status" value="1"/>
</dbReference>
<evidence type="ECO:0000313" key="5">
    <source>
        <dbReference type="Proteomes" id="UP000245921"/>
    </source>
</evidence>
<gene>
    <name evidence="4" type="ORF">C7380_12329</name>
</gene>
<evidence type="ECO:0000259" key="1">
    <source>
        <dbReference type="Pfam" id="PF01926"/>
    </source>
</evidence>
<dbReference type="GO" id="GO:0002098">
    <property type="term" value="P:tRNA wobble uridine modification"/>
    <property type="evidence" value="ECO:0007669"/>
    <property type="project" value="TreeGrafter"/>
</dbReference>
<dbReference type="Gene3D" id="3.40.50.300">
    <property type="entry name" value="P-loop containing nucleotide triphosphate hydrolases"/>
    <property type="match status" value="1"/>
</dbReference>
<dbReference type="NCBIfam" id="TIGR00231">
    <property type="entry name" value="small_GTP"/>
    <property type="match status" value="1"/>
</dbReference>
<protein>
    <submittedName>
        <fullName evidence="4">Iron-only hydrogenase maturation protein HydF</fullName>
    </submittedName>
</protein>
<name>A0AA45C4Z8_9BACT</name>
<proteinExistence type="predicted"/>
<dbReference type="Pfam" id="PF01926">
    <property type="entry name" value="MMR_HSR1"/>
    <property type="match status" value="1"/>
</dbReference>
<dbReference type="InterPro" id="IPR006073">
    <property type="entry name" value="GTP-bd"/>
</dbReference>
<dbReference type="PANTHER" id="PTHR42714">
    <property type="entry name" value="TRNA MODIFICATION GTPASE GTPBP3"/>
    <property type="match status" value="1"/>
</dbReference>
<feature type="domain" description="Hydrogen maturase F tetramerization" evidence="3">
    <location>
        <begin position="276"/>
        <end position="390"/>
    </location>
</feature>
<dbReference type="CDD" id="cd00880">
    <property type="entry name" value="Era_like"/>
    <property type="match status" value="1"/>
</dbReference>
<accession>A0AA45C4Z8</accession>
<dbReference type="EMBL" id="QGGI01000023">
    <property type="protein sequence ID" value="PWJ87547.1"/>
    <property type="molecule type" value="Genomic_DNA"/>
</dbReference>
<evidence type="ECO:0000259" key="3">
    <source>
        <dbReference type="Pfam" id="PF18133"/>
    </source>
</evidence>
<dbReference type="Pfam" id="PF18128">
    <property type="entry name" value="HydF_dimer"/>
    <property type="match status" value="1"/>
</dbReference>
<dbReference type="GO" id="GO:0030488">
    <property type="term" value="P:tRNA methylation"/>
    <property type="evidence" value="ECO:0007669"/>
    <property type="project" value="TreeGrafter"/>
</dbReference>